<evidence type="ECO:0000313" key="1">
    <source>
        <dbReference type="EMBL" id="KFN48214.1"/>
    </source>
</evidence>
<keyword evidence="2" id="KW-1185">Reference proteome</keyword>
<dbReference type="EMBL" id="AVCH01000153">
    <property type="protein sequence ID" value="KFN48214.1"/>
    <property type="molecule type" value="Genomic_DNA"/>
</dbReference>
<reference evidence="1 2" key="1">
    <citation type="submission" date="2013-09" db="EMBL/GenBank/DDBJ databases">
        <title>Genome sequencing of Arenimonas malthae.</title>
        <authorList>
            <person name="Chen F."/>
            <person name="Wang G."/>
        </authorList>
    </citation>
    <scope>NUCLEOTIDE SEQUENCE [LARGE SCALE GENOMIC DNA]</scope>
    <source>
        <strain evidence="1 2">CC-JY-1</strain>
    </source>
</reference>
<name>A0A091BBJ9_9GAMM</name>
<protein>
    <submittedName>
        <fullName evidence="1">Uncharacterized protein</fullName>
    </submittedName>
</protein>
<dbReference type="PATRIC" id="fig|1384054.3.peg.1380"/>
<evidence type="ECO:0000313" key="2">
    <source>
        <dbReference type="Proteomes" id="UP000029392"/>
    </source>
</evidence>
<proteinExistence type="predicted"/>
<dbReference type="Proteomes" id="UP000029392">
    <property type="component" value="Unassembled WGS sequence"/>
</dbReference>
<gene>
    <name evidence="1" type="ORF">N790_06825</name>
</gene>
<dbReference type="STRING" id="1384054.N790_06825"/>
<sequence length="112" mass="11729">MLLLAAVAGPGPAGAFELHGESTGTPRLKVDILNSLLPMASAASNCQTIDSVTASVLVPPRNVETNAEGVIIKGDDVVERWVTEGCGRKIRFKVTLSFDGVGGTYFRIAAED</sequence>
<organism evidence="1 2">
    <name type="scientific">Arenimonas malthae CC-JY-1</name>
    <dbReference type="NCBI Taxonomy" id="1384054"/>
    <lineage>
        <taxon>Bacteria</taxon>
        <taxon>Pseudomonadati</taxon>
        <taxon>Pseudomonadota</taxon>
        <taxon>Gammaproteobacteria</taxon>
        <taxon>Lysobacterales</taxon>
        <taxon>Lysobacteraceae</taxon>
        <taxon>Arenimonas</taxon>
    </lineage>
</organism>
<comment type="caution">
    <text evidence="1">The sequence shown here is derived from an EMBL/GenBank/DDBJ whole genome shotgun (WGS) entry which is preliminary data.</text>
</comment>
<accession>A0A091BBJ9</accession>
<dbReference type="AlphaFoldDB" id="A0A091BBJ9"/>